<accession>A0A8A4ZHH2</accession>
<dbReference type="GO" id="GO:0055070">
    <property type="term" value="P:copper ion homeostasis"/>
    <property type="evidence" value="ECO:0007669"/>
    <property type="project" value="InterPro"/>
</dbReference>
<dbReference type="RefSeq" id="WP_227425078.1">
    <property type="nucleotide sequence ID" value="NZ_CP071868.1"/>
</dbReference>
<evidence type="ECO:0000313" key="2">
    <source>
        <dbReference type="EMBL" id="QTE30715.1"/>
    </source>
</evidence>
<evidence type="ECO:0000256" key="1">
    <source>
        <dbReference type="SAM" id="MobiDB-lite"/>
    </source>
</evidence>
<protein>
    <submittedName>
        <fullName evidence="2">Copper transporter</fullName>
    </submittedName>
</protein>
<evidence type="ECO:0000313" key="3">
    <source>
        <dbReference type="Proteomes" id="UP000663937"/>
    </source>
</evidence>
<dbReference type="Pfam" id="PF11382">
    <property type="entry name" value="MctB"/>
    <property type="match status" value="1"/>
</dbReference>
<dbReference type="KEGG" id="psic:J4E96_07120"/>
<name>A0A8A4ZHH2_9MICO</name>
<organism evidence="2 3">
    <name type="scientific">Pengzhenrongella sicca</name>
    <dbReference type="NCBI Taxonomy" id="2819238"/>
    <lineage>
        <taxon>Bacteria</taxon>
        <taxon>Bacillati</taxon>
        <taxon>Actinomycetota</taxon>
        <taxon>Actinomycetes</taxon>
        <taxon>Micrococcales</taxon>
        <taxon>Pengzhenrongella</taxon>
    </lineage>
</organism>
<feature type="region of interest" description="Disordered" evidence="1">
    <location>
        <begin position="305"/>
        <end position="341"/>
    </location>
</feature>
<reference evidence="2" key="1">
    <citation type="submission" date="2021-03" db="EMBL/GenBank/DDBJ databases">
        <title>Pengzhenrongella sicca gen. nov., sp. nov., a new member of suborder Micrococcineae isolated from High-Arctic tundra soil.</title>
        <authorList>
            <person name="Peng F."/>
        </authorList>
    </citation>
    <scope>NUCLEOTIDE SEQUENCE</scope>
    <source>
        <strain evidence="2">LRZ-2</strain>
    </source>
</reference>
<dbReference type="AlphaFoldDB" id="A0A8A4ZHH2"/>
<dbReference type="GO" id="GO:0016020">
    <property type="term" value="C:membrane"/>
    <property type="evidence" value="ECO:0007669"/>
    <property type="project" value="InterPro"/>
</dbReference>
<gene>
    <name evidence="2" type="ORF">J4E96_07120</name>
</gene>
<keyword evidence="3" id="KW-1185">Reference proteome</keyword>
<sequence>MIDFRYHIVSLISVFIALAVGIALGAGPLKEAIGDTLTGQVQALRSDRDALRADLTAAEGAQAEQRSYLEAAGPTLVSGALTDRRVAVISLPGADSDDVAAVEAQLAEAGATVSGRVSVTDNWTDPSLRSFRQALAGNLVPYVLPAPAEDAGTEVELAEALAEGLTGADPAAPDSQSESAGLIIELLANADSALITVADEITAPADAIVIVTGAPADEDSTSAPVEDVVAAQVAIADAAQNRTEGAVVATADVTSGDLVSTIANTEELASSLSTVSGMDQVTGQLSVPLALNARIGGTVGHFGFGDNESPFPERTTLGPVDRTPAQAEADPASVDGAGVTG</sequence>
<dbReference type="EMBL" id="CP071868">
    <property type="protein sequence ID" value="QTE30715.1"/>
    <property type="molecule type" value="Genomic_DNA"/>
</dbReference>
<proteinExistence type="predicted"/>
<dbReference type="InterPro" id="IPR021522">
    <property type="entry name" value="MctB"/>
</dbReference>
<dbReference type="Proteomes" id="UP000663937">
    <property type="component" value="Chromosome"/>
</dbReference>